<dbReference type="SMART" id="SM00345">
    <property type="entry name" value="HTH_GNTR"/>
    <property type="match status" value="1"/>
</dbReference>
<dbReference type="AlphaFoldDB" id="A0A317FGT8"/>
<name>A0A317FGT8_9PROT</name>
<dbReference type="PANTHER" id="PTHR43537">
    <property type="entry name" value="TRANSCRIPTIONAL REGULATOR, GNTR FAMILY"/>
    <property type="match status" value="1"/>
</dbReference>
<dbReference type="InterPro" id="IPR008920">
    <property type="entry name" value="TF_FadR/GntR_C"/>
</dbReference>
<dbReference type="Gene3D" id="1.10.10.10">
    <property type="entry name" value="Winged helix-like DNA-binding domain superfamily/Winged helix DNA-binding domain"/>
    <property type="match status" value="1"/>
</dbReference>
<dbReference type="SMART" id="SM00895">
    <property type="entry name" value="FCD"/>
    <property type="match status" value="1"/>
</dbReference>
<dbReference type="Pfam" id="PF00392">
    <property type="entry name" value="GntR"/>
    <property type="match status" value="1"/>
</dbReference>
<dbReference type="Proteomes" id="UP000245765">
    <property type="component" value="Unassembled WGS sequence"/>
</dbReference>
<reference evidence="6" key="1">
    <citation type="submission" date="2018-05" db="EMBL/GenBank/DDBJ databases">
        <authorList>
            <person name="Du Z."/>
            <person name="Wang X."/>
        </authorList>
    </citation>
    <scope>NUCLEOTIDE SEQUENCE [LARGE SCALE GENOMIC DNA]</scope>
    <source>
        <strain evidence="6">CQN31</strain>
    </source>
</reference>
<dbReference type="OrthoDB" id="7173258at2"/>
<dbReference type="SUPFAM" id="SSF46785">
    <property type="entry name" value="Winged helix' DNA-binding domain"/>
    <property type="match status" value="1"/>
</dbReference>
<dbReference type="EMBL" id="QGNA01000001">
    <property type="protein sequence ID" value="PWS38294.1"/>
    <property type="molecule type" value="Genomic_DNA"/>
</dbReference>
<protein>
    <submittedName>
        <fullName evidence="5">GntR family transcriptional regulator</fullName>
    </submittedName>
</protein>
<organism evidence="5 6">
    <name type="scientific">Falsiroseomonas bella</name>
    <dbReference type="NCBI Taxonomy" id="2184016"/>
    <lineage>
        <taxon>Bacteria</taxon>
        <taxon>Pseudomonadati</taxon>
        <taxon>Pseudomonadota</taxon>
        <taxon>Alphaproteobacteria</taxon>
        <taxon>Acetobacterales</taxon>
        <taxon>Roseomonadaceae</taxon>
        <taxon>Falsiroseomonas</taxon>
    </lineage>
</organism>
<evidence type="ECO:0000313" key="6">
    <source>
        <dbReference type="Proteomes" id="UP000245765"/>
    </source>
</evidence>
<dbReference type="GO" id="GO:0003677">
    <property type="term" value="F:DNA binding"/>
    <property type="evidence" value="ECO:0007669"/>
    <property type="project" value="UniProtKB-KW"/>
</dbReference>
<dbReference type="PROSITE" id="PS50949">
    <property type="entry name" value="HTH_GNTR"/>
    <property type="match status" value="1"/>
</dbReference>
<dbReference type="InterPro" id="IPR000524">
    <property type="entry name" value="Tscrpt_reg_HTH_GntR"/>
</dbReference>
<dbReference type="InterPro" id="IPR036390">
    <property type="entry name" value="WH_DNA-bd_sf"/>
</dbReference>
<dbReference type="PANTHER" id="PTHR43537:SF5">
    <property type="entry name" value="UXU OPERON TRANSCRIPTIONAL REGULATOR"/>
    <property type="match status" value="1"/>
</dbReference>
<gene>
    <name evidence="5" type="ORF">DFH01_03115</name>
</gene>
<dbReference type="Gene3D" id="1.20.120.530">
    <property type="entry name" value="GntR ligand-binding domain-like"/>
    <property type="match status" value="1"/>
</dbReference>
<dbReference type="Pfam" id="PF07729">
    <property type="entry name" value="FCD"/>
    <property type="match status" value="1"/>
</dbReference>
<evidence type="ECO:0000256" key="2">
    <source>
        <dbReference type="ARBA" id="ARBA00023125"/>
    </source>
</evidence>
<evidence type="ECO:0000256" key="1">
    <source>
        <dbReference type="ARBA" id="ARBA00023015"/>
    </source>
</evidence>
<dbReference type="PRINTS" id="PR00035">
    <property type="entry name" value="HTHGNTR"/>
</dbReference>
<proteinExistence type="predicted"/>
<sequence length="237" mass="25309">MQHSFDLLRSAVSKRTMREQITDRLAGMIASGLLRPGDALPGERELAAQLDVSRETVRGAIQALAARGLVEVAQGARSRVLPAASWVARPGPAARYTPEEVHGARLVLEVAAARDAARNADAPTRARLTQLAEEQGRALDDAAAFHICGSEFHATLQRAAGNRLLAALLAEAYGQSSELSHRATAAPGAMRRSWLDHKRIAAAIAARDPEAAAAAMRQHLDRIGRAAKRAEDKRDAA</sequence>
<evidence type="ECO:0000259" key="4">
    <source>
        <dbReference type="PROSITE" id="PS50949"/>
    </source>
</evidence>
<feature type="domain" description="HTH gntR-type" evidence="4">
    <location>
        <begin position="15"/>
        <end position="83"/>
    </location>
</feature>
<comment type="caution">
    <text evidence="5">The sequence shown here is derived from an EMBL/GenBank/DDBJ whole genome shotgun (WGS) entry which is preliminary data.</text>
</comment>
<evidence type="ECO:0000256" key="3">
    <source>
        <dbReference type="ARBA" id="ARBA00023163"/>
    </source>
</evidence>
<evidence type="ECO:0000313" key="5">
    <source>
        <dbReference type="EMBL" id="PWS38294.1"/>
    </source>
</evidence>
<keyword evidence="3" id="KW-0804">Transcription</keyword>
<dbReference type="CDD" id="cd07377">
    <property type="entry name" value="WHTH_GntR"/>
    <property type="match status" value="1"/>
</dbReference>
<dbReference type="RefSeq" id="WP_109868915.1">
    <property type="nucleotide sequence ID" value="NZ_QGNA01000001.1"/>
</dbReference>
<keyword evidence="2" id="KW-0238">DNA-binding</keyword>
<dbReference type="SUPFAM" id="SSF48008">
    <property type="entry name" value="GntR ligand-binding domain-like"/>
    <property type="match status" value="1"/>
</dbReference>
<dbReference type="InterPro" id="IPR036388">
    <property type="entry name" value="WH-like_DNA-bd_sf"/>
</dbReference>
<keyword evidence="1" id="KW-0805">Transcription regulation</keyword>
<accession>A0A317FGT8</accession>
<dbReference type="GO" id="GO:0003700">
    <property type="term" value="F:DNA-binding transcription factor activity"/>
    <property type="evidence" value="ECO:0007669"/>
    <property type="project" value="InterPro"/>
</dbReference>
<dbReference type="InterPro" id="IPR011711">
    <property type="entry name" value="GntR_C"/>
</dbReference>
<keyword evidence="6" id="KW-1185">Reference proteome</keyword>